<accession>A0ABN9EHP0</accession>
<dbReference type="InterPro" id="IPR056580">
    <property type="entry name" value="Ufl1_dom"/>
</dbReference>
<evidence type="ECO:0000313" key="5">
    <source>
        <dbReference type="Proteomes" id="UP001162483"/>
    </source>
</evidence>
<dbReference type="EMBL" id="CATNWA010015545">
    <property type="protein sequence ID" value="CAI9584399.1"/>
    <property type="molecule type" value="Genomic_DNA"/>
</dbReference>
<evidence type="ECO:0000313" key="4">
    <source>
        <dbReference type="EMBL" id="CAI9584399.1"/>
    </source>
</evidence>
<evidence type="ECO:0000259" key="3">
    <source>
        <dbReference type="Pfam" id="PF25041"/>
    </source>
</evidence>
<dbReference type="Pfam" id="PF23659">
    <property type="entry name" value="UFL1"/>
    <property type="match status" value="1"/>
</dbReference>
<dbReference type="Proteomes" id="UP001162483">
    <property type="component" value="Unassembled WGS sequence"/>
</dbReference>
<protein>
    <submittedName>
        <fullName evidence="4">Uncharacterized protein</fullName>
    </submittedName>
</protein>
<dbReference type="Pfam" id="PF25041">
    <property type="entry name" value="UFL1_C"/>
    <property type="match status" value="1"/>
</dbReference>
<comment type="caution">
    <text evidence="4">The sequence shown here is derived from an EMBL/GenBank/DDBJ whole genome shotgun (WGS) entry which is preliminary data.</text>
</comment>
<dbReference type="InterPro" id="IPR056761">
    <property type="entry name" value="Ufl1-like_C"/>
</dbReference>
<dbReference type="PANTHER" id="PTHR31057:SF0">
    <property type="entry name" value="E3 UFM1-PROTEIN LIGASE 1"/>
    <property type="match status" value="1"/>
</dbReference>
<sequence length="201" mass="22540">MIAVEDYTTITSEVRKKMLNKFQEESKGPMAKLNSSLSGKNIEEFLSCLDSAADACGILVKKGDKKKERQVLFQHRLALIEQVKVTEDAALVLHLTSVLLFQFTTHCMLHAPGRCVPQIIAFLKSKIPEDQHSLLVNYQSLVVKQLIGQTKQKEDEDVDTMGDPSEVPEKASEDVRKELQELSTKIKDLVLRARKSSASED</sequence>
<dbReference type="InterPro" id="IPR018611">
    <property type="entry name" value="Ufl1"/>
</dbReference>
<dbReference type="PANTHER" id="PTHR31057">
    <property type="entry name" value="E3 UFM1-PROTEIN LIGASE 1"/>
    <property type="match status" value="1"/>
</dbReference>
<organism evidence="4 5">
    <name type="scientific">Staurois parvus</name>
    <dbReference type="NCBI Taxonomy" id="386267"/>
    <lineage>
        <taxon>Eukaryota</taxon>
        <taxon>Metazoa</taxon>
        <taxon>Chordata</taxon>
        <taxon>Craniata</taxon>
        <taxon>Vertebrata</taxon>
        <taxon>Euteleostomi</taxon>
        <taxon>Amphibia</taxon>
        <taxon>Batrachia</taxon>
        <taxon>Anura</taxon>
        <taxon>Neobatrachia</taxon>
        <taxon>Ranoidea</taxon>
        <taxon>Ranidae</taxon>
        <taxon>Staurois</taxon>
    </lineage>
</organism>
<feature type="region of interest" description="Disordered" evidence="1">
    <location>
        <begin position="153"/>
        <end position="174"/>
    </location>
</feature>
<keyword evidence="5" id="KW-1185">Reference proteome</keyword>
<proteinExistence type="predicted"/>
<evidence type="ECO:0000256" key="1">
    <source>
        <dbReference type="SAM" id="MobiDB-lite"/>
    </source>
</evidence>
<feature type="domain" description="E3 UFM1-protein ligase 1-like" evidence="2">
    <location>
        <begin position="1"/>
        <end position="62"/>
    </location>
</feature>
<evidence type="ECO:0000259" key="2">
    <source>
        <dbReference type="Pfam" id="PF23659"/>
    </source>
</evidence>
<gene>
    <name evidence="4" type="ORF">SPARVUS_LOCUS10025502</name>
</gene>
<reference evidence="4" key="1">
    <citation type="submission" date="2023-05" db="EMBL/GenBank/DDBJ databases">
        <authorList>
            <person name="Stuckert A."/>
        </authorList>
    </citation>
    <scope>NUCLEOTIDE SEQUENCE</scope>
</reference>
<name>A0ABN9EHP0_9NEOB</name>
<feature type="domain" description="E3 UFM1-protein ligase-like C-terminal" evidence="3">
    <location>
        <begin position="68"/>
        <end position="189"/>
    </location>
</feature>